<dbReference type="RefSeq" id="WP_331849419.1">
    <property type="nucleotide sequence ID" value="NZ_JAZHPZ010000033.1"/>
</dbReference>
<keyword evidence="1" id="KW-0175">Coiled coil</keyword>
<evidence type="ECO:0000313" key="4">
    <source>
        <dbReference type="Proteomes" id="UP001306950"/>
    </source>
</evidence>
<accession>A0ABU7W088</accession>
<name>A0ABU7W088_9BACL</name>
<dbReference type="Proteomes" id="UP001306950">
    <property type="component" value="Unassembled WGS sequence"/>
</dbReference>
<feature type="transmembrane region" description="Helical" evidence="2">
    <location>
        <begin position="58"/>
        <end position="82"/>
    </location>
</feature>
<evidence type="ECO:0000256" key="1">
    <source>
        <dbReference type="SAM" id="Coils"/>
    </source>
</evidence>
<evidence type="ECO:0000313" key="3">
    <source>
        <dbReference type="EMBL" id="MEF2969356.1"/>
    </source>
</evidence>
<keyword evidence="2" id="KW-1133">Transmembrane helix</keyword>
<sequence length="170" mass="20520">MSIHLAIALWTVFAAWRWGRWIQFSQCYPTMVYLACFQLLYEFFSHEKFYLWRLEPDPVFNYTSVVMLHTFCIYPLTAFLYLTRFPEVEWKAAVLAATAIETSTRPSGKRLLENRYEKVKQALQNEKEKNEKLLEICRKHVIEKAQLKSRIEYLENKIQELRERQLKPFQ</sequence>
<proteinExistence type="predicted"/>
<dbReference type="EMBL" id="JAZHPZ010000033">
    <property type="protein sequence ID" value="MEF2969356.1"/>
    <property type="molecule type" value="Genomic_DNA"/>
</dbReference>
<feature type="coiled-coil region" evidence="1">
    <location>
        <begin position="109"/>
        <end position="164"/>
    </location>
</feature>
<organism evidence="3 4">
    <name type="scientific">Paenibacillus haidiansis</name>
    <dbReference type="NCBI Taxonomy" id="1574488"/>
    <lineage>
        <taxon>Bacteria</taxon>
        <taxon>Bacillati</taxon>
        <taxon>Bacillota</taxon>
        <taxon>Bacilli</taxon>
        <taxon>Bacillales</taxon>
        <taxon>Paenibacillaceae</taxon>
        <taxon>Paenibacillus</taxon>
    </lineage>
</organism>
<protein>
    <submittedName>
        <fullName evidence="3">Uncharacterized protein</fullName>
    </submittedName>
</protein>
<gene>
    <name evidence="3" type="ORF">V3851_26670</name>
</gene>
<reference evidence="3 4" key="1">
    <citation type="submission" date="2024-02" db="EMBL/GenBank/DDBJ databases">
        <title>A nitrogen-fixing paenibacillus bacterium.</title>
        <authorList>
            <person name="Zhang W.L."/>
            <person name="Chen S.F."/>
        </authorList>
    </citation>
    <scope>NUCLEOTIDE SEQUENCE [LARGE SCALE GENOMIC DNA]</scope>
    <source>
        <strain evidence="3 4">M1</strain>
    </source>
</reference>
<keyword evidence="2" id="KW-0812">Transmembrane</keyword>
<evidence type="ECO:0000256" key="2">
    <source>
        <dbReference type="SAM" id="Phobius"/>
    </source>
</evidence>
<keyword evidence="4" id="KW-1185">Reference proteome</keyword>
<comment type="caution">
    <text evidence="3">The sequence shown here is derived from an EMBL/GenBank/DDBJ whole genome shotgun (WGS) entry which is preliminary data.</text>
</comment>
<keyword evidence="2" id="KW-0472">Membrane</keyword>